<protein>
    <recommendedName>
        <fullName evidence="1">TIR domain-containing protein</fullName>
    </recommendedName>
</protein>
<evidence type="ECO:0000313" key="3">
    <source>
        <dbReference type="EMBL" id="CAF3807717.1"/>
    </source>
</evidence>
<dbReference type="Gene3D" id="3.40.50.10140">
    <property type="entry name" value="Toll/interleukin-1 receptor homology (TIR) domain"/>
    <property type="match status" value="1"/>
</dbReference>
<dbReference type="InterPro" id="IPR000157">
    <property type="entry name" value="TIR_dom"/>
</dbReference>
<dbReference type="EMBL" id="CAJNOQ010003941">
    <property type="protein sequence ID" value="CAF1037220.1"/>
    <property type="molecule type" value="Genomic_DNA"/>
</dbReference>
<dbReference type="PANTHER" id="PTHR46270:SF2">
    <property type="entry name" value="TIR DOMAIN-CONTAINING PROTEIN"/>
    <property type="match status" value="1"/>
</dbReference>
<dbReference type="OrthoDB" id="9978456at2759"/>
<dbReference type="SUPFAM" id="SSF48371">
    <property type="entry name" value="ARM repeat"/>
    <property type="match status" value="1"/>
</dbReference>
<dbReference type="InterPro" id="IPR016024">
    <property type="entry name" value="ARM-type_fold"/>
</dbReference>
<accession>A0A814JGB4</accession>
<keyword evidence="4" id="KW-1185">Reference proteome</keyword>
<sequence length="391" mass="45284">MFEGLVQHEQIKEELFKQQCLPLLIRCATETKFDKVKTQQPALDILLALAFNEQVATALKTDEKFMTYLKSLLSSSNELGLQKAAETILWKLEKEENLLAAAPPQTNSSISTALSIYKYDIMISYSHSDKDLCYEIQECLVQQNHFRVWLDRDNMHGATMQAMANAIEQSEFVLLCMSDTYKQSGYCQSEAHYAYERQRQIIPLIMKQQYRPDGWLGMIVSGKIYIDFPKLGFDVAYRKLITEIQQYRSSQITAAASIVPVIHHHPTVQDKEQNKDENSKQHLIRPYGHCIFTWTEEDVISFLLDKKLHSMLPLCEGMNGHRLYKLFRMCETDTTDKTMFQTFNKELTDTHRQKPLTLSIYLKFLDETQRYIPKTTLSVKDSPASVICTLM</sequence>
<dbReference type="Gene3D" id="1.25.10.10">
    <property type="entry name" value="Leucine-rich Repeat Variant"/>
    <property type="match status" value="1"/>
</dbReference>
<dbReference type="InterPro" id="IPR035897">
    <property type="entry name" value="Toll_tir_struct_dom_sf"/>
</dbReference>
<proteinExistence type="predicted"/>
<dbReference type="InterPro" id="IPR011989">
    <property type="entry name" value="ARM-like"/>
</dbReference>
<reference evidence="2" key="1">
    <citation type="submission" date="2021-02" db="EMBL/GenBank/DDBJ databases">
        <authorList>
            <person name="Nowell W R."/>
        </authorList>
    </citation>
    <scope>NUCLEOTIDE SEQUENCE</scope>
</reference>
<feature type="domain" description="TIR" evidence="1">
    <location>
        <begin position="121"/>
        <end position="240"/>
    </location>
</feature>
<dbReference type="PANTHER" id="PTHR46270">
    <property type="entry name" value="ARMADILLO-TYPE FOLD-RELATED"/>
    <property type="match status" value="1"/>
</dbReference>
<evidence type="ECO:0000313" key="2">
    <source>
        <dbReference type="EMBL" id="CAF1037220.1"/>
    </source>
</evidence>
<dbReference type="EMBL" id="CAJOBC010003941">
    <property type="protein sequence ID" value="CAF3807717.1"/>
    <property type="molecule type" value="Genomic_DNA"/>
</dbReference>
<name>A0A814JGB4_9BILA</name>
<dbReference type="Proteomes" id="UP000681722">
    <property type="component" value="Unassembled WGS sequence"/>
</dbReference>
<dbReference type="Proteomes" id="UP000663829">
    <property type="component" value="Unassembled WGS sequence"/>
</dbReference>
<dbReference type="Pfam" id="PF13676">
    <property type="entry name" value="TIR_2"/>
    <property type="match status" value="1"/>
</dbReference>
<dbReference type="SUPFAM" id="SSF52200">
    <property type="entry name" value="Toll/Interleukin receptor TIR domain"/>
    <property type="match status" value="1"/>
</dbReference>
<dbReference type="AlphaFoldDB" id="A0A814JGB4"/>
<dbReference type="GO" id="GO:0007165">
    <property type="term" value="P:signal transduction"/>
    <property type="evidence" value="ECO:0007669"/>
    <property type="project" value="InterPro"/>
</dbReference>
<evidence type="ECO:0000313" key="4">
    <source>
        <dbReference type="Proteomes" id="UP000663829"/>
    </source>
</evidence>
<comment type="caution">
    <text evidence="2">The sequence shown here is derived from an EMBL/GenBank/DDBJ whole genome shotgun (WGS) entry which is preliminary data.</text>
</comment>
<evidence type="ECO:0000259" key="1">
    <source>
        <dbReference type="Pfam" id="PF13676"/>
    </source>
</evidence>
<organism evidence="2 4">
    <name type="scientific">Didymodactylos carnosus</name>
    <dbReference type="NCBI Taxonomy" id="1234261"/>
    <lineage>
        <taxon>Eukaryota</taxon>
        <taxon>Metazoa</taxon>
        <taxon>Spiralia</taxon>
        <taxon>Gnathifera</taxon>
        <taxon>Rotifera</taxon>
        <taxon>Eurotatoria</taxon>
        <taxon>Bdelloidea</taxon>
        <taxon>Philodinida</taxon>
        <taxon>Philodinidae</taxon>
        <taxon>Didymodactylos</taxon>
    </lineage>
</organism>
<gene>
    <name evidence="2" type="ORF">GPM918_LOCUS15590</name>
    <name evidence="3" type="ORF">SRO942_LOCUS15590</name>
</gene>